<dbReference type="SUPFAM" id="SSF55144">
    <property type="entry name" value="LigT-like"/>
    <property type="match status" value="1"/>
</dbReference>
<dbReference type="PANTHER" id="PTHR36039">
    <property type="match status" value="1"/>
</dbReference>
<organism evidence="1 2">
    <name type="scientific">Labrys miyagiensis</name>
    <dbReference type="NCBI Taxonomy" id="346912"/>
    <lineage>
        <taxon>Bacteria</taxon>
        <taxon>Pseudomonadati</taxon>
        <taxon>Pseudomonadota</taxon>
        <taxon>Alphaproteobacteria</taxon>
        <taxon>Hyphomicrobiales</taxon>
        <taxon>Xanthobacteraceae</taxon>
        <taxon>Labrys</taxon>
    </lineage>
</organism>
<evidence type="ECO:0008006" key="3">
    <source>
        <dbReference type="Google" id="ProtNLM"/>
    </source>
</evidence>
<dbReference type="Pfam" id="PF13563">
    <property type="entry name" value="2_5_RNA_ligase2"/>
    <property type="match status" value="1"/>
</dbReference>
<gene>
    <name evidence="1" type="ORF">GCM10007874_56560</name>
</gene>
<dbReference type="InterPro" id="IPR009097">
    <property type="entry name" value="Cyclic_Pdiesterase"/>
</dbReference>
<dbReference type="Gene3D" id="3.90.1140.10">
    <property type="entry name" value="Cyclic phosphodiesterase"/>
    <property type="match status" value="1"/>
</dbReference>
<dbReference type="PANTHER" id="PTHR36039:SF2">
    <property type="entry name" value="RNA LIGASE_CYCLIC NUCLEOTIDE PHOSPHODIESTERASE FAMILY PROTEIN"/>
    <property type="match status" value="1"/>
</dbReference>
<dbReference type="EMBL" id="BSPC01000064">
    <property type="protein sequence ID" value="GLS22636.1"/>
    <property type="molecule type" value="Genomic_DNA"/>
</dbReference>
<evidence type="ECO:0000313" key="1">
    <source>
        <dbReference type="EMBL" id="GLS22636.1"/>
    </source>
</evidence>
<evidence type="ECO:0000313" key="2">
    <source>
        <dbReference type="Proteomes" id="UP001156882"/>
    </source>
</evidence>
<dbReference type="Proteomes" id="UP001156882">
    <property type="component" value="Unassembled WGS sequence"/>
</dbReference>
<dbReference type="RefSeq" id="WP_284315598.1">
    <property type="nucleotide sequence ID" value="NZ_BSPC01000064.1"/>
</dbReference>
<accession>A0ABQ6CQK1</accession>
<sequence>MSLAVTLRLDAAAAGPVERIWHGLAEQLGVREVLDLGYHPHITLAVIEAAALPAVVEEAVFAVADGVPPLPVNLAGFGIFPDPPPTVWLAPAVTSELLALHERVTMALRPIPIRPHDLPRAWVPHVTLSQSDRHPPARILEIAMALWGGPIRGDTGRIELVAFPPAVIRRSQALIAPD</sequence>
<name>A0ABQ6CQK1_9HYPH</name>
<comment type="caution">
    <text evidence="1">The sequence shown here is derived from an EMBL/GenBank/DDBJ whole genome shotgun (WGS) entry which is preliminary data.</text>
</comment>
<keyword evidence="2" id="KW-1185">Reference proteome</keyword>
<reference evidence="2" key="1">
    <citation type="journal article" date="2019" name="Int. J. Syst. Evol. Microbiol.">
        <title>The Global Catalogue of Microorganisms (GCM) 10K type strain sequencing project: providing services to taxonomists for standard genome sequencing and annotation.</title>
        <authorList>
            <consortium name="The Broad Institute Genomics Platform"/>
            <consortium name="The Broad Institute Genome Sequencing Center for Infectious Disease"/>
            <person name="Wu L."/>
            <person name="Ma J."/>
        </authorList>
    </citation>
    <scope>NUCLEOTIDE SEQUENCE [LARGE SCALE GENOMIC DNA]</scope>
    <source>
        <strain evidence="2">NBRC 101365</strain>
    </source>
</reference>
<proteinExistence type="predicted"/>
<protein>
    <recommendedName>
        <fullName evidence="3">2'-5' RNA ligase family protein</fullName>
    </recommendedName>
</protein>